<organism evidence="1 2">
    <name type="scientific">Neolamprologus brichardi</name>
    <name type="common">Fairy cichlid</name>
    <name type="synonym">Lamprologus brichardi</name>
    <dbReference type="NCBI Taxonomy" id="32507"/>
    <lineage>
        <taxon>Eukaryota</taxon>
        <taxon>Metazoa</taxon>
        <taxon>Chordata</taxon>
        <taxon>Craniata</taxon>
        <taxon>Vertebrata</taxon>
        <taxon>Euteleostomi</taxon>
        <taxon>Actinopterygii</taxon>
        <taxon>Neopterygii</taxon>
        <taxon>Teleostei</taxon>
        <taxon>Neoteleostei</taxon>
        <taxon>Acanthomorphata</taxon>
        <taxon>Ovalentaria</taxon>
        <taxon>Cichlomorphae</taxon>
        <taxon>Cichliformes</taxon>
        <taxon>Cichlidae</taxon>
        <taxon>African cichlids</taxon>
        <taxon>Pseudocrenilabrinae</taxon>
        <taxon>Lamprologini</taxon>
        <taxon>Neolamprologus</taxon>
    </lineage>
</organism>
<evidence type="ECO:0000313" key="2">
    <source>
        <dbReference type="Proteomes" id="UP000261580"/>
    </source>
</evidence>
<dbReference type="AlphaFoldDB" id="A0A3Q4GTQ1"/>
<dbReference type="Proteomes" id="UP000261580">
    <property type="component" value="Unassembled WGS sequence"/>
</dbReference>
<reference evidence="1" key="1">
    <citation type="submission" date="2025-08" db="UniProtKB">
        <authorList>
            <consortium name="Ensembl"/>
        </authorList>
    </citation>
    <scope>IDENTIFICATION</scope>
</reference>
<name>A0A3Q4GTQ1_NEOBR</name>
<reference evidence="1" key="2">
    <citation type="submission" date="2025-09" db="UniProtKB">
        <authorList>
            <consortium name="Ensembl"/>
        </authorList>
    </citation>
    <scope>IDENTIFICATION</scope>
</reference>
<dbReference type="Ensembl" id="ENSNBRT00000013642.1">
    <property type="protein sequence ID" value="ENSNBRP00000013275.1"/>
    <property type="gene ID" value="ENSNBRG00000010303.1"/>
</dbReference>
<dbReference type="STRING" id="32507.ENSNBRP00000013275"/>
<proteinExistence type="predicted"/>
<protein>
    <submittedName>
        <fullName evidence="1">Uncharacterized protein</fullName>
    </submittedName>
</protein>
<evidence type="ECO:0000313" key="1">
    <source>
        <dbReference type="Ensembl" id="ENSNBRP00000013275.1"/>
    </source>
</evidence>
<sequence length="76" mass="8406">HIKSAQQFGAAGTLNSAQHVVPSQHGQVSDYGLFPFDEDPRKEMQRPQKIKMLDGAFNTIMVNDIVVSDIAESVQH</sequence>
<accession>A0A3Q4GTQ1</accession>
<keyword evidence="2" id="KW-1185">Reference proteome</keyword>